<dbReference type="PROSITE" id="PS01303">
    <property type="entry name" value="BCCT"/>
    <property type="match status" value="1"/>
</dbReference>
<evidence type="ECO:0000256" key="7">
    <source>
        <dbReference type="ARBA" id="ARBA00023136"/>
    </source>
</evidence>
<feature type="transmembrane region" description="Helical" evidence="8">
    <location>
        <begin position="62"/>
        <end position="82"/>
    </location>
</feature>
<evidence type="ECO:0000256" key="5">
    <source>
        <dbReference type="ARBA" id="ARBA00022692"/>
    </source>
</evidence>
<reference evidence="9 10" key="1">
    <citation type="submission" date="2014-07" db="EMBL/GenBank/DDBJ databases">
        <title>Tepidicaulis marinum gen. nov., sp. nov., a novel marine bacterium denitrifying nitrate to nitrous oxide strictly under microaerobic conditions.</title>
        <authorList>
            <person name="Takeuchi M."/>
            <person name="Yamagishi T."/>
            <person name="Kamagata Y."/>
            <person name="Oshima K."/>
            <person name="Hattori M."/>
            <person name="Katayama T."/>
            <person name="Hanada S."/>
            <person name="Tamaki H."/>
            <person name="Marumo K."/>
            <person name="Maeda H."/>
            <person name="Nedachi M."/>
            <person name="Iwasaki W."/>
            <person name="Suwa Y."/>
            <person name="Sakata S."/>
        </authorList>
    </citation>
    <scope>NUCLEOTIDE SEQUENCE [LARGE SCALE GENOMIC DNA]</scope>
    <source>
        <strain evidence="9 10">MA2</strain>
    </source>
</reference>
<dbReference type="GO" id="GO:0022857">
    <property type="term" value="F:transmembrane transporter activity"/>
    <property type="evidence" value="ECO:0007669"/>
    <property type="project" value="InterPro"/>
</dbReference>
<keyword evidence="6 8" id="KW-1133">Transmembrane helix</keyword>
<dbReference type="GO" id="GO:0005886">
    <property type="term" value="C:plasma membrane"/>
    <property type="evidence" value="ECO:0007669"/>
    <property type="project" value="UniProtKB-SubCell"/>
</dbReference>
<feature type="transmembrane region" description="Helical" evidence="8">
    <location>
        <begin position="102"/>
        <end position="123"/>
    </location>
</feature>
<dbReference type="PANTHER" id="PTHR30047">
    <property type="entry name" value="HIGH-AFFINITY CHOLINE TRANSPORT PROTEIN-RELATED"/>
    <property type="match status" value="1"/>
</dbReference>
<keyword evidence="4" id="KW-1003">Cell membrane</keyword>
<evidence type="ECO:0000313" key="10">
    <source>
        <dbReference type="Proteomes" id="UP000028702"/>
    </source>
</evidence>
<dbReference type="AlphaFoldDB" id="A0A081BDW9"/>
<evidence type="ECO:0000256" key="3">
    <source>
        <dbReference type="ARBA" id="ARBA00022448"/>
    </source>
</evidence>
<dbReference type="EMBL" id="BBIO01000016">
    <property type="protein sequence ID" value="GAK46237.1"/>
    <property type="molecule type" value="Genomic_DNA"/>
</dbReference>
<dbReference type="PANTHER" id="PTHR30047:SF7">
    <property type="entry name" value="HIGH-AFFINITY CHOLINE TRANSPORT PROTEIN"/>
    <property type="match status" value="1"/>
</dbReference>
<organism evidence="9 10">
    <name type="scientific">Tepidicaulis marinus</name>
    <dbReference type="NCBI Taxonomy" id="1333998"/>
    <lineage>
        <taxon>Bacteria</taxon>
        <taxon>Pseudomonadati</taxon>
        <taxon>Pseudomonadota</taxon>
        <taxon>Alphaproteobacteria</taxon>
        <taxon>Hyphomicrobiales</taxon>
        <taxon>Parvibaculaceae</taxon>
        <taxon>Tepidicaulis</taxon>
    </lineage>
</organism>
<proteinExistence type="inferred from homology"/>
<feature type="transmembrane region" description="Helical" evidence="8">
    <location>
        <begin position="323"/>
        <end position="345"/>
    </location>
</feature>
<keyword evidence="10" id="KW-1185">Reference proteome</keyword>
<evidence type="ECO:0000256" key="8">
    <source>
        <dbReference type="SAM" id="Phobius"/>
    </source>
</evidence>
<keyword evidence="7 8" id="KW-0472">Membrane</keyword>
<evidence type="ECO:0000256" key="1">
    <source>
        <dbReference type="ARBA" id="ARBA00004651"/>
    </source>
</evidence>
<feature type="transmembrane region" description="Helical" evidence="8">
    <location>
        <begin position="20"/>
        <end position="42"/>
    </location>
</feature>
<comment type="subcellular location">
    <subcellularLocation>
        <location evidence="1">Cell membrane</location>
        <topology evidence="1">Multi-pass membrane protein</topology>
    </subcellularLocation>
</comment>
<dbReference type="Pfam" id="PF02028">
    <property type="entry name" value="BCCT"/>
    <property type="match status" value="1"/>
</dbReference>
<comment type="similarity">
    <text evidence="2">Belongs to the BCCT transporter (TC 2.A.15) family.</text>
</comment>
<gene>
    <name evidence="9" type="ORF">M2A_2736</name>
</gene>
<evidence type="ECO:0000256" key="2">
    <source>
        <dbReference type="ARBA" id="ARBA00005658"/>
    </source>
</evidence>
<evidence type="ECO:0000256" key="4">
    <source>
        <dbReference type="ARBA" id="ARBA00022475"/>
    </source>
</evidence>
<feature type="transmembrane region" description="Helical" evidence="8">
    <location>
        <begin position="194"/>
        <end position="220"/>
    </location>
</feature>
<dbReference type="Proteomes" id="UP000028702">
    <property type="component" value="Unassembled WGS sequence"/>
</dbReference>
<dbReference type="NCBIfam" id="NF007399">
    <property type="entry name" value="PRK09928.1"/>
    <property type="match status" value="1"/>
</dbReference>
<feature type="transmembrane region" description="Helical" evidence="8">
    <location>
        <begin position="484"/>
        <end position="502"/>
    </location>
</feature>
<sequence length="669" mass="73612">MDMRSEGSGFTDDEKKPRAVINPPVFFGSAILILGFVIWGISAPDLASSVFGVVQNWIVSTFGWFYIFCVAAFLAFVSFLAFTTHGQVKLGPDGSEPEFSYWSWIAMLFSAGMGIGLMFFSVAEPIQHFMAPPVGEPGSVEAAREALSITFFHWGIHAWAIYAVIGLSLAYFGFRHNLPLTIRSALYPLIGDRIYGPIGHAVDIFAVLGTMFGVATSLGFGVSQVNSGLAYLFGVPETVTVQLVLIAVITLIATGSVVMGLDGGIRRISELNLGMALVLVLFTLIAGPTLFLFEAYFQNVGTYLSEVVQKTFNLYAYEKKGWIGGWTLFYWAWWIAWSPFVGMFIARISRGRTIREFVTGVLFIPVGFTFLWMTVFGNTAIALDLGVAGGAIAAAVSENTATALFKFFEYLPFAGITSVLATVLVVTFFVTSSDSGSLVIDMLTSGGEDDAPVWQRVFWAFTEGFVAAGLLLAGGLGALQTASIAAALPFSVIMLFICYGLYKALDLEAVRRNSLDISSASSAGVQGVNIPWEQRLRALLHHPQLPEAQRFLRETVRPALERAAEEFSKLGYDANVDAEEGRTCYIEVNHGGEQNFYYSVRLHDYEAPSFVVEQRHVRKQQGRHYYRAEVFLPEGSQHYDVMGYTQDQIIADVLAQYERHAQFLHMVRA</sequence>
<accession>A0A081BDW9</accession>
<feature type="transmembrane region" description="Helical" evidence="8">
    <location>
        <begin position="273"/>
        <end position="293"/>
    </location>
</feature>
<name>A0A081BDW9_9HYPH</name>
<keyword evidence="5 8" id="KW-0812">Transmembrane</keyword>
<feature type="transmembrane region" description="Helical" evidence="8">
    <location>
        <begin position="453"/>
        <end position="472"/>
    </location>
</feature>
<feature type="transmembrane region" description="Helical" evidence="8">
    <location>
        <begin position="410"/>
        <end position="433"/>
    </location>
</feature>
<dbReference type="STRING" id="1333998.M2A_2736"/>
<dbReference type="InterPro" id="IPR018093">
    <property type="entry name" value="BCCT_CS"/>
</dbReference>
<protein>
    <submittedName>
        <fullName evidence="9">Choline/carnitine/betaine transporter</fullName>
    </submittedName>
</protein>
<feature type="transmembrane region" description="Helical" evidence="8">
    <location>
        <begin position="240"/>
        <end position="261"/>
    </location>
</feature>
<dbReference type="NCBIfam" id="TIGR00842">
    <property type="entry name" value="bcct"/>
    <property type="match status" value="1"/>
</dbReference>
<dbReference type="RefSeq" id="WP_045448586.1">
    <property type="nucleotide sequence ID" value="NZ_BBIO01000016.1"/>
</dbReference>
<keyword evidence="3" id="KW-0813">Transport</keyword>
<dbReference type="eggNOG" id="COG1292">
    <property type="taxonomic scope" value="Bacteria"/>
</dbReference>
<evidence type="ECO:0000313" key="9">
    <source>
        <dbReference type="EMBL" id="GAK46237.1"/>
    </source>
</evidence>
<feature type="transmembrane region" description="Helical" evidence="8">
    <location>
        <begin position="357"/>
        <end position="375"/>
    </location>
</feature>
<comment type="caution">
    <text evidence="9">The sequence shown here is derived from an EMBL/GenBank/DDBJ whole genome shotgun (WGS) entry which is preliminary data.</text>
</comment>
<feature type="transmembrane region" description="Helical" evidence="8">
    <location>
        <begin position="381"/>
        <end position="398"/>
    </location>
</feature>
<feature type="transmembrane region" description="Helical" evidence="8">
    <location>
        <begin position="151"/>
        <end position="174"/>
    </location>
</feature>
<dbReference type="InterPro" id="IPR000060">
    <property type="entry name" value="BCCT_transptr"/>
</dbReference>
<evidence type="ECO:0000256" key="6">
    <source>
        <dbReference type="ARBA" id="ARBA00022989"/>
    </source>
</evidence>